<dbReference type="Pfam" id="PF00535">
    <property type="entry name" value="Glycos_transf_2"/>
    <property type="match status" value="1"/>
</dbReference>
<dbReference type="eggNOG" id="COG1215">
    <property type="taxonomic scope" value="Bacteria"/>
</dbReference>
<dbReference type="RefSeq" id="WP_011766983.1">
    <property type="nucleotide sequence ID" value="NC_008702.1"/>
</dbReference>
<reference evidence="2 3" key="1">
    <citation type="journal article" date="2006" name="Nat. Biotechnol.">
        <title>Complete genome of the mutualistic, N2-fixing grass endophyte Azoarcus sp. strain BH72.</title>
        <authorList>
            <person name="Krause A."/>
            <person name="Ramakumar A."/>
            <person name="Bartels D."/>
            <person name="Battistoni F."/>
            <person name="Bekel T."/>
            <person name="Boch J."/>
            <person name="Boehm M."/>
            <person name="Friedrich F."/>
            <person name="Hurek T."/>
            <person name="Krause L."/>
            <person name="Linke B."/>
            <person name="McHardy A.C."/>
            <person name="Sarkar A."/>
            <person name="Schneiker S."/>
            <person name="Syed A.A."/>
            <person name="Thauer R."/>
            <person name="Vorhoelter F.-J."/>
            <person name="Weidner S."/>
            <person name="Puehler A."/>
            <person name="Reinhold-Hurek B."/>
            <person name="Kaiser O."/>
            <person name="Goesmann A."/>
        </authorList>
    </citation>
    <scope>NUCLEOTIDE SEQUENCE [LARGE SCALE GENOMIC DNA]</scope>
    <source>
        <strain evidence="2 3">BH72</strain>
    </source>
</reference>
<dbReference type="KEGG" id="azo:azo3260"/>
<dbReference type="PANTHER" id="PTHR43685">
    <property type="entry name" value="GLYCOSYLTRANSFERASE"/>
    <property type="match status" value="1"/>
</dbReference>
<organism evidence="2 3">
    <name type="scientific">Azoarcus sp. (strain BH72)</name>
    <dbReference type="NCBI Taxonomy" id="418699"/>
    <lineage>
        <taxon>Bacteria</taxon>
        <taxon>Pseudomonadati</taxon>
        <taxon>Pseudomonadota</taxon>
        <taxon>Betaproteobacteria</taxon>
        <taxon>Rhodocyclales</taxon>
        <taxon>Zoogloeaceae</taxon>
        <taxon>Azoarcus</taxon>
    </lineage>
</organism>
<dbReference type="InterPro" id="IPR001173">
    <property type="entry name" value="Glyco_trans_2-like"/>
</dbReference>
<dbReference type="InterPro" id="IPR029044">
    <property type="entry name" value="Nucleotide-diphossugar_trans"/>
</dbReference>
<name>A1KAM0_AZOSB</name>
<dbReference type="SUPFAM" id="SSF53448">
    <property type="entry name" value="Nucleotide-diphospho-sugar transferases"/>
    <property type="match status" value="1"/>
</dbReference>
<dbReference type="InterPro" id="IPR050834">
    <property type="entry name" value="Glycosyltransf_2"/>
</dbReference>
<dbReference type="EC" id="2.4.-.-" evidence="2"/>
<protein>
    <submittedName>
        <fullName evidence="2">Glycosyltransferase</fullName>
        <ecNumber evidence="2">2.4.-.-</ecNumber>
    </submittedName>
</protein>
<accession>A1KAM0</accession>
<keyword evidence="2" id="KW-0808">Transferase</keyword>
<feature type="domain" description="Glycosyltransferase 2-like" evidence="1">
    <location>
        <begin position="3"/>
        <end position="111"/>
    </location>
</feature>
<keyword evidence="3" id="KW-1185">Reference proteome</keyword>
<evidence type="ECO:0000313" key="3">
    <source>
        <dbReference type="Proteomes" id="UP000002588"/>
    </source>
</evidence>
<dbReference type="STRING" id="62928.azo3260"/>
<dbReference type="EMBL" id="AM406670">
    <property type="protein sequence ID" value="CAL95876.1"/>
    <property type="molecule type" value="Genomic_DNA"/>
</dbReference>
<dbReference type="Gene3D" id="3.90.550.10">
    <property type="entry name" value="Spore Coat Polysaccharide Biosynthesis Protein SpsA, Chain A"/>
    <property type="match status" value="1"/>
</dbReference>
<dbReference type="HOGENOM" id="CLU_025996_19_2_4"/>
<dbReference type="PANTHER" id="PTHR43685:SF3">
    <property type="entry name" value="SLR2126 PROTEIN"/>
    <property type="match status" value="1"/>
</dbReference>
<dbReference type="AlphaFoldDB" id="A1KAM0"/>
<dbReference type="CAZy" id="GT2">
    <property type="family name" value="Glycosyltransferase Family 2"/>
</dbReference>
<gene>
    <name evidence="2" type="ordered locus">azo3260</name>
</gene>
<sequence length="312" mass="34690">MLSVVFATFNGKRTLPTMLEALCRLEPPPGSFELIAVDNGSTDVSIEVLQSFADRLPLTILEQPARGKNRALNLGISRVRGDLVVFTDDDVVPREDWLVALHRAAEERAQASLFGGTILPHWEIEPPHWLLNSAPLGVTYAITAPDIPSGPIFPGLIWGPNMMVRRAVLDAGHRFNENVGPSAGQYIMGSETEFNIRIAQHGCQTWFCPDAVVGHIIRDFQMTQEWVIRRGYRFGRNKCLQDTAAQTVASPWLFNLANFPRWMVRKVIQDSIGGHLARALGNEAAAVARLWDAAFYRGYIFQAQQLRTGQSG</sequence>
<evidence type="ECO:0000259" key="1">
    <source>
        <dbReference type="Pfam" id="PF00535"/>
    </source>
</evidence>
<dbReference type="Proteomes" id="UP000002588">
    <property type="component" value="Chromosome"/>
</dbReference>
<evidence type="ECO:0000313" key="2">
    <source>
        <dbReference type="EMBL" id="CAL95876.1"/>
    </source>
</evidence>
<dbReference type="GO" id="GO:0016757">
    <property type="term" value="F:glycosyltransferase activity"/>
    <property type="evidence" value="ECO:0007669"/>
    <property type="project" value="UniProtKB-KW"/>
</dbReference>
<keyword evidence="2" id="KW-0328">Glycosyltransferase</keyword>
<proteinExistence type="predicted"/>